<keyword evidence="3 4" id="KW-0620">Polyamine biosynthesis</keyword>
<dbReference type="InterPro" id="IPR001214">
    <property type="entry name" value="SET_dom"/>
</dbReference>
<dbReference type="GO" id="GO:0006596">
    <property type="term" value="P:polyamine biosynthetic process"/>
    <property type="evidence" value="ECO:0007669"/>
    <property type="project" value="UniProtKB-UniRule"/>
</dbReference>
<dbReference type="GO" id="GO:0010487">
    <property type="term" value="F:thermospermine synthase activity"/>
    <property type="evidence" value="ECO:0007669"/>
    <property type="project" value="TreeGrafter"/>
</dbReference>
<organism evidence="8 9">
    <name type="scientific">Cylindrotheca closterium</name>
    <dbReference type="NCBI Taxonomy" id="2856"/>
    <lineage>
        <taxon>Eukaryota</taxon>
        <taxon>Sar</taxon>
        <taxon>Stramenopiles</taxon>
        <taxon>Ochrophyta</taxon>
        <taxon>Bacillariophyta</taxon>
        <taxon>Bacillariophyceae</taxon>
        <taxon>Bacillariophycidae</taxon>
        <taxon>Bacillariales</taxon>
        <taxon>Bacillariaceae</taxon>
        <taxon>Cylindrotheca</taxon>
    </lineage>
</organism>
<dbReference type="EMBL" id="CAKOGP040000114">
    <property type="protein sequence ID" value="CAJ1931003.1"/>
    <property type="molecule type" value="Genomic_DNA"/>
</dbReference>
<name>A0AAD2CE14_9STRA</name>
<evidence type="ECO:0000256" key="5">
    <source>
        <dbReference type="SAM" id="SignalP"/>
    </source>
</evidence>
<feature type="signal peptide" evidence="5">
    <location>
        <begin position="1"/>
        <end position="32"/>
    </location>
</feature>
<dbReference type="Pfam" id="PF01564">
    <property type="entry name" value="Spermine_synth"/>
    <property type="match status" value="1"/>
</dbReference>
<dbReference type="InterPro" id="IPR030374">
    <property type="entry name" value="PABS"/>
</dbReference>
<dbReference type="PANTHER" id="PTHR43317:SF1">
    <property type="entry name" value="THERMOSPERMINE SYNTHASE ACAULIS5"/>
    <property type="match status" value="1"/>
</dbReference>
<evidence type="ECO:0000256" key="1">
    <source>
        <dbReference type="ARBA" id="ARBA00007867"/>
    </source>
</evidence>
<gene>
    <name evidence="8" type="ORF">CYCCA115_LOCUS2193</name>
</gene>
<evidence type="ECO:0000256" key="2">
    <source>
        <dbReference type="ARBA" id="ARBA00022679"/>
    </source>
</evidence>
<evidence type="ECO:0000313" key="8">
    <source>
        <dbReference type="EMBL" id="CAJ1931003.1"/>
    </source>
</evidence>
<feature type="chain" id="PRO_5042009472" evidence="5">
    <location>
        <begin position="33"/>
        <end position="1337"/>
    </location>
</feature>
<dbReference type="SUPFAM" id="SSF82199">
    <property type="entry name" value="SET domain"/>
    <property type="match status" value="1"/>
</dbReference>
<keyword evidence="9" id="KW-1185">Reference proteome</keyword>
<dbReference type="Gene3D" id="3.90.1410.10">
    <property type="entry name" value="set domain protein methyltransferase, domain 1"/>
    <property type="match status" value="1"/>
</dbReference>
<feature type="active site" description="Proton acceptor" evidence="4">
    <location>
        <position position="628"/>
    </location>
</feature>
<feature type="domain" description="PABS" evidence="7">
    <location>
        <begin position="468"/>
        <end position="658"/>
    </location>
</feature>
<dbReference type="PANTHER" id="PTHR43317">
    <property type="entry name" value="THERMOSPERMINE SYNTHASE ACAULIS5"/>
    <property type="match status" value="1"/>
</dbReference>
<sequence length="1337" mass="151875">MLFSWNLQGTLVLIVWLISISTIHVCVDGAAADEQEETISSSSDDDDDSDLQNTVYSMIQWVINHGGYVSPKIELRAFSVEIDGFDSPSSDDDDDDNDEKYSFGVFIKSDERVKEGERLLDLPDDVMIYSDVKAVTVLDNMCLLADEVLLERNLNAEGKSEYGPYLDFFEKFVVGQINLPATWSQTGRYILGNITQATYFTTFRHYYGCFLQGESGEEIQRILNESGLEGFGDPDFWDENLEIALSRGRHDDLLVPLYDMIQHSNDPRKMNIVRKKSGSPNDHSFSVFASRDMGPSEELRYSYGLGSPQENHWLGFVDYGLGTMEMFRTHGFVEPYPQRWFFPEHALDFMIHQDGPDDDGTEAYQPKLRVQWLSDTIPDDDALYTLRVNYDGLFDIRNQMIDAYNSPKTNHNLLAHLTPHEISISFEFLLSYIAALDTALKAADAMNQRTGSEYIVTEEKVAIENMDHLYFQLYQCSTMITKILNHEFNAIDELQSAYQQINYYKDPKTNDRCLYLDSVYQQCISYWPHYHELVVHKSAKYLKEDLRRVLWVGGGDSGVLNEFLKYPTLELAVGLELDQQVTRSAFKHFASRPHYDDPRVQWWYGDASESLLMLPEHYFGSFDLVIVDLSDTVFSLSVSAELDVIEAISLLLRPGGIFEMNELFMKKVSKVFEYTVHYNFNDVPRILDQSAIFASNDVDFMSRELTEHELVEDATILVEKDSMLTKHRFDRIHDYRHNPNPAFKKLCKVTQEEEEEKPSEDQPQSAAPGIMMIVEAESLTADLSSLPAVRISVIKAIEGVGLTVVSEKESPLESPWFVIVMKEGYVVVRLWVEKKYCALDLHLWSSFDSHEGLKKAIVADALGGDLMNKSTSSYRIVAGGMFGLSNWKEEAKKHGPQIDNLCSEKEAPVLDQPSSADVYELALETSLDIIQGKELTVAVMCNVTSEPCQSLETLYDHRLVNHIIPLHPCTVDDVKFDGWTGNKEEYLDECTMQRVQQILQQELKENEFVDMLILDPGCSEEFSDSLRYLNNGTYINFDDIFVVGTVDSKNDVWKRKLVDYFRFGLAQVDPVHRAHLLFNSTSQKSSLELVMGVVGDPLFFEHMVDAVKRAHEIDGEDDPTADVTIEIRNVFGGYWRDDKIDDCDLVEFSQVTKAEDYDTTDAKSQWASQRPAGTQSVARFVNQDQLDPQVLLPLEDPQKLINVVRNALAPKGAIFEAFQFKSINGGDGVVCTGSWGQGTAVISWDGRSQVDINLWISNKSTMMENDEETCSSPDASPESVTDQELKDIKMLEVLIVANTASTLKPSLRDVQPRGYGRIINSQKDLDSVDTFFNQHDR</sequence>
<keyword evidence="2 4" id="KW-0808">Transferase</keyword>
<evidence type="ECO:0000313" key="9">
    <source>
        <dbReference type="Proteomes" id="UP001295423"/>
    </source>
</evidence>
<feature type="domain" description="SET" evidence="6">
    <location>
        <begin position="71"/>
        <end position="304"/>
    </location>
</feature>
<comment type="similarity">
    <text evidence="1">Belongs to the spermidine/spermine synthase family.</text>
</comment>
<comment type="caution">
    <text evidence="8">The sequence shown here is derived from an EMBL/GenBank/DDBJ whole genome shotgun (WGS) entry which is preliminary data.</text>
</comment>
<dbReference type="PROSITE" id="PS50280">
    <property type="entry name" value="SET"/>
    <property type="match status" value="1"/>
</dbReference>
<evidence type="ECO:0000259" key="6">
    <source>
        <dbReference type="PROSITE" id="PS50280"/>
    </source>
</evidence>
<proteinExistence type="inferred from homology"/>
<keyword evidence="5" id="KW-0732">Signal</keyword>
<dbReference type="CDD" id="cd02440">
    <property type="entry name" value="AdoMet_MTases"/>
    <property type="match status" value="1"/>
</dbReference>
<accession>A0AAD2CE14</accession>
<evidence type="ECO:0000256" key="4">
    <source>
        <dbReference type="PROSITE-ProRule" id="PRU00354"/>
    </source>
</evidence>
<dbReference type="SUPFAM" id="SSF53335">
    <property type="entry name" value="S-adenosyl-L-methionine-dependent methyltransferases"/>
    <property type="match status" value="1"/>
</dbReference>
<evidence type="ECO:0000259" key="7">
    <source>
        <dbReference type="PROSITE" id="PS51006"/>
    </source>
</evidence>
<dbReference type="Proteomes" id="UP001295423">
    <property type="component" value="Unassembled WGS sequence"/>
</dbReference>
<reference evidence="8" key="1">
    <citation type="submission" date="2023-08" db="EMBL/GenBank/DDBJ databases">
        <authorList>
            <person name="Audoor S."/>
            <person name="Bilcke G."/>
        </authorList>
    </citation>
    <scope>NUCLEOTIDE SEQUENCE</scope>
</reference>
<protein>
    <submittedName>
        <fullName evidence="8">Uncharacterized protein</fullName>
    </submittedName>
</protein>
<dbReference type="PROSITE" id="PS51006">
    <property type="entry name" value="PABS_2"/>
    <property type="match status" value="1"/>
</dbReference>
<dbReference type="Gene3D" id="3.40.50.150">
    <property type="entry name" value="Vaccinia Virus protein VP39"/>
    <property type="match status" value="1"/>
</dbReference>
<dbReference type="InterPro" id="IPR046341">
    <property type="entry name" value="SET_dom_sf"/>
</dbReference>
<evidence type="ECO:0000256" key="3">
    <source>
        <dbReference type="ARBA" id="ARBA00023115"/>
    </source>
</evidence>
<dbReference type="InterPro" id="IPR029063">
    <property type="entry name" value="SAM-dependent_MTases_sf"/>
</dbReference>